<proteinExistence type="predicted"/>
<reference evidence="1" key="1">
    <citation type="submission" date="2019-03" db="EMBL/GenBank/DDBJ databases">
        <authorList>
            <person name="Mank J."/>
            <person name="Almeida P."/>
        </authorList>
    </citation>
    <scope>NUCLEOTIDE SEQUENCE</scope>
    <source>
        <strain evidence="1">78183</strain>
    </source>
</reference>
<accession>A0A6N2NJW1</accession>
<sequence length="60" mass="7013">MWTPPQTLVARKAAIRCFYCNQALSLFLRFHFSYRGSSKDPFNLSVKKKGRPCELFEVLD</sequence>
<dbReference type="AlphaFoldDB" id="A0A6N2NJW1"/>
<evidence type="ECO:0000313" key="1">
    <source>
        <dbReference type="EMBL" id="VFU62707.1"/>
    </source>
</evidence>
<organism evidence="1">
    <name type="scientific">Salix viminalis</name>
    <name type="common">Common osier</name>
    <name type="synonym">Basket willow</name>
    <dbReference type="NCBI Taxonomy" id="40686"/>
    <lineage>
        <taxon>Eukaryota</taxon>
        <taxon>Viridiplantae</taxon>
        <taxon>Streptophyta</taxon>
        <taxon>Embryophyta</taxon>
        <taxon>Tracheophyta</taxon>
        <taxon>Spermatophyta</taxon>
        <taxon>Magnoliopsida</taxon>
        <taxon>eudicotyledons</taxon>
        <taxon>Gunneridae</taxon>
        <taxon>Pentapetalae</taxon>
        <taxon>rosids</taxon>
        <taxon>fabids</taxon>
        <taxon>Malpighiales</taxon>
        <taxon>Salicaceae</taxon>
        <taxon>Saliceae</taxon>
        <taxon>Salix</taxon>
    </lineage>
</organism>
<dbReference type="EMBL" id="CAADRP010002163">
    <property type="protein sequence ID" value="VFU62707.1"/>
    <property type="molecule type" value="Genomic_DNA"/>
</dbReference>
<name>A0A6N2NJW1_SALVM</name>
<gene>
    <name evidence="1" type="ORF">SVIM_LOCUS474645</name>
</gene>
<protein>
    <submittedName>
        <fullName evidence="1">Uncharacterized protein</fullName>
    </submittedName>
</protein>